<proteinExistence type="predicted"/>
<evidence type="ECO:0000313" key="2">
    <source>
        <dbReference type="EMBL" id="KAF8673149.1"/>
    </source>
</evidence>
<gene>
    <name evidence="2" type="ORF">HU200_048697</name>
</gene>
<evidence type="ECO:0000256" key="1">
    <source>
        <dbReference type="SAM" id="SignalP"/>
    </source>
</evidence>
<evidence type="ECO:0000313" key="3">
    <source>
        <dbReference type="Proteomes" id="UP000636709"/>
    </source>
</evidence>
<name>A0A835EAA6_9POAL</name>
<feature type="chain" id="PRO_5032711856" evidence="1">
    <location>
        <begin position="31"/>
        <end position="99"/>
    </location>
</feature>
<comment type="caution">
    <text evidence="2">The sequence shown here is derived from an EMBL/GenBank/DDBJ whole genome shotgun (WGS) entry which is preliminary data.</text>
</comment>
<sequence length="99" mass="10370">MASFSGARVKMVVAVCVAVLLLSMGPAAMADLVEDCRNKCVPGCQLTAPAACTSIVQTAPDLKVTCETRFRDLCMVLCMVFCTANTLPPASSPICLNVI</sequence>
<feature type="signal peptide" evidence="1">
    <location>
        <begin position="1"/>
        <end position="30"/>
    </location>
</feature>
<dbReference type="EMBL" id="JACEFO010002208">
    <property type="protein sequence ID" value="KAF8673149.1"/>
    <property type="molecule type" value="Genomic_DNA"/>
</dbReference>
<reference evidence="2" key="1">
    <citation type="submission" date="2020-07" db="EMBL/GenBank/DDBJ databases">
        <title>Genome sequence and genetic diversity analysis of an under-domesticated orphan crop, white fonio (Digitaria exilis).</title>
        <authorList>
            <person name="Bennetzen J.L."/>
            <person name="Chen S."/>
            <person name="Ma X."/>
            <person name="Wang X."/>
            <person name="Yssel A.E.J."/>
            <person name="Chaluvadi S.R."/>
            <person name="Johnson M."/>
            <person name="Gangashetty P."/>
            <person name="Hamidou F."/>
            <person name="Sanogo M.D."/>
            <person name="Zwaenepoel A."/>
            <person name="Wallace J."/>
            <person name="Van De Peer Y."/>
            <person name="Van Deynze A."/>
        </authorList>
    </citation>
    <scope>NUCLEOTIDE SEQUENCE</scope>
    <source>
        <tissue evidence="2">Leaves</tissue>
    </source>
</reference>
<dbReference type="OrthoDB" id="690548at2759"/>
<organism evidence="2 3">
    <name type="scientific">Digitaria exilis</name>
    <dbReference type="NCBI Taxonomy" id="1010633"/>
    <lineage>
        <taxon>Eukaryota</taxon>
        <taxon>Viridiplantae</taxon>
        <taxon>Streptophyta</taxon>
        <taxon>Embryophyta</taxon>
        <taxon>Tracheophyta</taxon>
        <taxon>Spermatophyta</taxon>
        <taxon>Magnoliopsida</taxon>
        <taxon>Liliopsida</taxon>
        <taxon>Poales</taxon>
        <taxon>Poaceae</taxon>
        <taxon>PACMAD clade</taxon>
        <taxon>Panicoideae</taxon>
        <taxon>Panicodae</taxon>
        <taxon>Paniceae</taxon>
        <taxon>Anthephorinae</taxon>
        <taxon>Digitaria</taxon>
    </lineage>
</organism>
<keyword evidence="3" id="KW-1185">Reference proteome</keyword>
<keyword evidence="1" id="KW-0732">Signal</keyword>
<accession>A0A835EAA6</accession>
<dbReference type="AlphaFoldDB" id="A0A835EAA6"/>
<dbReference type="Proteomes" id="UP000636709">
    <property type="component" value="Unassembled WGS sequence"/>
</dbReference>
<protein>
    <submittedName>
        <fullName evidence="2">Uncharacterized protein</fullName>
    </submittedName>
</protein>